<name>A0A857DM48_9FIRM</name>
<dbReference type="EMBL" id="CP046996">
    <property type="protein sequence ID" value="QHA01455.1"/>
    <property type="molecule type" value="Genomic_DNA"/>
</dbReference>
<reference evidence="1 2" key="1">
    <citation type="submission" date="2019-12" db="EMBL/GenBank/DDBJ databases">
        <title>Sequence classification of anaerobic respiratory reductive dehalogenases: First we see many, then we see few.</title>
        <authorList>
            <person name="Molenda O."/>
            <person name="Puentes Jacome L.A."/>
            <person name="Cao X."/>
            <person name="Nesbo C.L."/>
            <person name="Tang S."/>
            <person name="Morson N."/>
            <person name="Patron J."/>
            <person name="Lomheim L."/>
            <person name="Wishart D.S."/>
            <person name="Edwards E.A."/>
        </authorList>
    </citation>
    <scope>NUCLEOTIDE SEQUENCE [LARGE SCALE GENOMIC DNA]</scope>
    <source>
        <strain evidence="1 2">12DCA</strain>
    </source>
</reference>
<sequence>MPFLFKGDFRVNSTIINGVQYVTFSFFDGDKLLFDKVGDLIEQSFKAIQADKIPNENILANSIAIGTD</sequence>
<organism evidence="1 2">
    <name type="scientific">Dehalobacter restrictus</name>
    <dbReference type="NCBI Taxonomy" id="55583"/>
    <lineage>
        <taxon>Bacteria</taxon>
        <taxon>Bacillati</taxon>
        <taxon>Bacillota</taxon>
        <taxon>Clostridia</taxon>
        <taxon>Eubacteriales</taxon>
        <taxon>Desulfitobacteriaceae</taxon>
        <taxon>Dehalobacter</taxon>
    </lineage>
</organism>
<gene>
    <name evidence="1" type="ORF">GQ588_12795</name>
</gene>
<dbReference type="Proteomes" id="UP000430508">
    <property type="component" value="Chromosome"/>
</dbReference>
<dbReference type="AlphaFoldDB" id="A0A857DM48"/>
<accession>A0A857DM48</accession>
<proteinExistence type="predicted"/>
<evidence type="ECO:0000313" key="2">
    <source>
        <dbReference type="Proteomes" id="UP000430508"/>
    </source>
</evidence>
<protein>
    <submittedName>
        <fullName evidence="1">Uncharacterized protein</fullName>
    </submittedName>
</protein>
<evidence type="ECO:0000313" key="1">
    <source>
        <dbReference type="EMBL" id="QHA01455.1"/>
    </source>
</evidence>
<dbReference type="RefSeq" id="WP_158208519.1">
    <property type="nucleotide sequence ID" value="NZ_CP046996.1"/>
</dbReference>